<sequence>MGGVSPYITGAAGLTGAGAGTGAGSIAEYMSPYQQQVIDTSLAEFDRQAAMRQQGISDQAVALGGYGGGREGVQLAEYQTQSDRNRALLQAQMQQQGFGQGAALRQQDYQNQLGLAGAQTGLAQGQLGLGSYQQGLAQLTPQLAGGDIST</sequence>
<reference evidence="1" key="1">
    <citation type="submission" date="2018-05" db="EMBL/GenBank/DDBJ databases">
        <authorList>
            <person name="Lanie J.A."/>
            <person name="Ng W.-L."/>
            <person name="Kazmierczak K.M."/>
            <person name="Andrzejewski T.M."/>
            <person name="Davidsen T.M."/>
            <person name="Wayne K.J."/>
            <person name="Tettelin H."/>
            <person name="Glass J.I."/>
            <person name="Rusch D."/>
            <person name="Podicherti R."/>
            <person name="Tsui H.-C.T."/>
            <person name="Winkler M.E."/>
        </authorList>
    </citation>
    <scope>NUCLEOTIDE SEQUENCE</scope>
</reference>
<protein>
    <submittedName>
        <fullName evidence="1">Uncharacterized protein</fullName>
    </submittedName>
</protein>
<proteinExistence type="predicted"/>
<feature type="non-terminal residue" evidence="1">
    <location>
        <position position="150"/>
    </location>
</feature>
<accession>A0A382STC1</accession>
<name>A0A382STC1_9ZZZZ</name>
<organism evidence="1">
    <name type="scientific">marine metagenome</name>
    <dbReference type="NCBI Taxonomy" id="408172"/>
    <lineage>
        <taxon>unclassified sequences</taxon>
        <taxon>metagenomes</taxon>
        <taxon>ecological metagenomes</taxon>
    </lineage>
</organism>
<dbReference type="EMBL" id="UINC01131446">
    <property type="protein sequence ID" value="SVD13160.1"/>
    <property type="molecule type" value="Genomic_DNA"/>
</dbReference>
<evidence type="ECO:0000313" key="1">
    <source>
        <dbReference type="EMBL" id="SVD13160.1"/>
    </source>
</evidence>
<gene>
    <name evidence="1" type="ORF">METZ01_LOCUS366014</name>
</gene>
<dbReference type="AlphaFoldDB" id="A0A382STC1"/>